<dbReference type="SUPFAM" id="SSF56300">
    <property type="entry name" value="Metallo-dependent phosphatases"/>
    <property type="match status" value="1"/>
</dbReference>
<dbReference type="CDD" id="cd00144">
    <property type="entry name" value="MPP_PPP_family"/>
    <property type="match status" value="1"/>
</dbReference>
<sequence>MRHERHAAPAGARAGDRPLYAIGDVHGCYDHLHALLAWVARDAGERSPGLAPVLVLLGDYVDRGPDSAKVLAALAWLARSSAITARLLEGNHEAMFRLFMERPAAHGQWLRYGGSETLRSYGVEPPAEEEPGAAALTALRDRLFDVMPVAHFRLLERLEPMVRVGDYTFVHAGVRPGVSLRAQQRDDLLWIRDDFLEHPRPAETIVVHGHTWASERPVLLPHRIGLDTGAYETGVLTALRIDREGLAVVQAVAAG</sequence>
<dbReference type="EMBL" id="JAHXZN010000001">
    <property type="protein sequence ID" value="MBW6530587.1"/>
    <property type="molecule type" value="Genomic_DNA"/>
</dbReference>
<dbReference type="PANTHER" id="PTHR42850">
    <property type="entry name" value="METALLOPHOSPHOESTERASE"/>
    <property type="match status" value="1"/>
</dbReference>
<evidence type="ECO:0000313" key="3">
    <source>
        <dbReference type="Proteomes" id="UP000759103"/>
    </source>
</evidence>
<dbReference type="PANTHER" id="PTHR42850:SF4">
    <property type="entry name" value="ZINC-DEPENDENT ENDOPOLYPHOSPHATASE"/>
    <property type="match status" value="1"/>
</dbReference>
<proteinExistence type="predicted"/>
<dbReference type="InterPro" id="IPR029052">
    <property type="entry name" value="Metallo-depent_PP-like"/>
</dbReference>
<dbReference type="Pfam" id="PF00149">
    <property type="entry name" value="Metallophos"/>
    <property type="match status" value="1"/>
</dbReference>
<reference evidence="2 3" key="1">
    <citation type="submission" date="2021-07" db="EMBL/GenBank/DDBJ databases">
        <title>Sphingomonas sp.</title>
        <authorList>
            <person name="Feng G."/>
            <person name="Li J."/>
            <person name="Pan M."/>
        </authorList>
    </citation>
    <scope>NUCLEOTIDE SEQUENCE [LARGE SCALE GENOMIC DNA]</scope>
    <source>
        <strain evidence="2 3">RRHST34</strain>
    </source>
</reference>
<gene>
    <name evidence="2" type="ORF">KZ820_07545</name>
</gene>
<protein>
    <submittedName>
        <fullName evidence="2">Serine/threonine protein phosphatase</fullName>
    </submittedName>
</protein>
<dbReference type="Proteomes" id="UP000759103">
    <property type="component" value="Unassembled WGS sequence"/>
</dbReference>
<dbReference type="InterPro" id="IPR050126">
    <property type="entry name" value="Ap4A_hydrolase"/>
</dbReference>
<dbReference type="Gene3D" id="3.60.21.10">
    <property type="match status" value="1"/>
</dbReference>
<accession>A0ABS7BLU2</accession>
<dbReference type="InterPro" id="IPR004843">
    <property type="entry name" value="Calcineurin-like_PHP"/>
</dbReference>
<name>A0ABS7BLU2_9SPHN</name>
<organism evidence="2 3">
    <name type="scientific">Sphingomonas citri</name>
    <dbReference type="NCBI Taxonomy" id="2862499"/>
    <lineage>
        <taxon>Bacteria</taxon>
        <taxon>Pseudomonadati</taxon>
        <taxon>Pseudomonadota</taxon>
        <taxon>Alphaproteobacteria</taxon>
        <taxon>Sphingomonadales</taxon>
        <taxon>Sphingomonadaceae</taxon>
        <taxon>Sphingomonas</taxon>
    </lineage>
</organism>
<evidence type="ECO:0000313" key="2">
    <source>
        <dbReference type="EMBL" id="MBW6530587.1"/>
    </source>
</evidence>
<feature type="domain" description="Calcineurin-like phosphoesterase" evidence="1">
    <location>
        <begin position="19"/>
        <end position="211"/>
    </location>
</feature>
<keyword evidence="3" id="KW-1185">Reference proteome</keyword>
<evidence type="ECO:0000259" key="1">
    <source>
        <dbReference type="Pfam" id="PF00149"/>
    </source>
</evidence>
<comment type="caution">
    <text evidence="2">The sequence shown here is derived from an EMBL/GenBank/DDBJ whole genome shotgun (WGS) entry which is preliminary data.</text>
</comment>